<dbReference type="PATRIC" id="fig|1305737.6.peg.440"/>
<dbReference type="Proteomes" id="UP000050421">
    <property type="component" value="Unassembled WGS sequence"/>
</dbReference>
<dbReference type="AlphaFoldDB" id="A0A0P8CBB1"/>
<dbReference type="PROSITE" id="PS51257">
    <property type="entry name" value="PROKAR_LIPOPROTEIN"/>
    <property type="match status" value="1"/>
</dbReference>
<evidence type="ECO:0000313" key="1">
    <source>
        <dbReference type="EMBL" id="KPQ20132.1"/>
    </source>
</evidence>
<dbReference type="STRING" id="1305737.GCA_000526355_03427"/>
<evidence type="ECO:0000313" key="2">
    <source>
        <dbReference type="Proteomes" id="UP000050421"/>
    </source>
</evidence>
<evidence type="ECO:0008006" key="3">
    <source>
        <dbReference type="Google" id="ProtNLM"/>
    </source>
</evidence>
<proteinExistence type="predicted"/>
<dbReference type="Pfam" id="PF17170">
    <property type="entry name" value="DUF5128"/>
    <property type="match status" value="1"/>
</dbReference>
<organism evidence="1 2">
    <name type="scientific">Algoriphagus marincola HL-49</name>
    <dbReference type="NCBI Taxonomy" id="1305737"/>
    <lineage>
        <taxon>Bacteria</taxon>
        <taxon>Pseudomonadati</taxon>
        <taxon>Bacteroidota</taxon>
        <taxon>Cytophagia</taxon>
        <taxon>Cytophagales</taxon>
        <taxon>Cyclobacteriaceae</taxon>
        <taxon>Algoriphagus</taxon>
    </lineage>
</organism>
<dbReference type="EMBL" id="LJXT01000001">
    <property type="protein sequence ID" value="KPQ20132.1"/>
    <property type="molecule type" value="Genomic_DNA"/>
</dbReference>
<gene>
    <name evidence="1" type="ORF">HLUCCX10_00010</name>
</gene>
<protein>
    <recommendedName>
        <fullName evidence="3">6-bladed beta-propeller</fullName>
    </recommendedName>
</protein>
<dbReference type="eggNOG" id="COG3391">
    <property type="taxonomic scope" value="Bacteria"/>
</dbReference>
<name>A0A0P8CBB1_9BACT</name>
<reference evidence="1 2" key="1">
    <citation type="submission" date="2015-09" db="EMBL/GenBank/DDBJ databases">
        <title>Identification and resolution of microdiversity through metagenomic sequencing of parallel consortia.</title>
        <authorList>
            <person name="Nelson W.C."/>
            <person name="Romine M.F."/>
            <person name="Lindemann S.R."/>
        </authorList>
    </citation>
    <scope>NUCLEOTIDE SEQUENCE [LARGE SCALE GENOMIC DNA]</scope>
    <source>
        <strain evidence="1">HL-49</strain>
    </source>
</reference>
<accession>A0A0P8CBB1</accession>
<dbReference type="OrthoDB" id="1098767at2"/>
<sequence length="397" mass="46972">MKFYTFLLFFFVLLTSCKDEEADSTKILIDLGKSKKGKFSDIFSKMEYLLLDMGEREVLVRPYHIDFTEEKIIVEDRDLSNIHIFDRYGKLQSSIKSSYDGGPGTIKQSEYIQIKDDKILVYDIPLFKTVVYDLDGNFIEEKKESLRFEAFYNFDDSRILFNGLNDLQHDKIFIKEKANLTSDTSLIYHFPKDYYWIGIGTKDGFMKDQSSTDVYFNIPYSYELVKFDEEGDLQKSFKFDLGTMGITHDERFRKAESRELRSYLAENGLINDIHSFFPMESNFFMYLYQHDANRNPTRHFLVFDRNMNVLYQCIDPKNDLDEMTIGGVPWTYHENKIYFIVNSNTFYNQYIQKFSGKKVEIRPGNVHAFFQENIEKLKDDQRVLISLELKENIKSSN</sequence>
<comment type="caution">
    <text evidence="1">The sequence shown here is derived from an EMBL/GenBank/DDBJ whole genome shotgun (WGS) entry which is preliminary data.</text>
</comment>